<dbReference type="Pfam" id="PF20154">
    <property type="entry name" value="LNT_N"/>
    <property type="match status" value="1"/>
</dbReference>
<dbReference type="AlphaFoldDB" id="A0A7H0GYE6"/>
<proteinExistence type="predicted"/>
<name>A0A7H0GYE6_9BACT</name>
<evidence type="ECO:0000313" key="3">
    <source>
        <dbReference type="EMBL" id="QNP53312.1"/>
    </source>
</evidence>
<gene>
    <name evidence="3" type="ORF">H9L05_06765</name>
</gene>
<feature type="transmembrane region" description="Helical" evidence="1">
    <location>
        <begin position="171"/>
        <end position="194"/>
    </location>
</feature>
<sequence length="203" mass="23132">MALLLLVGWVPYLRMEQLLTRRGASGWKVFRYTYLTLVLWNAFTTWWVSYSTLGGGIAAVVLNALLMCLPTMAFYHTKKLAGPTLGYISLPIYWIAFEQLHLHWDLTWPWLTLGNGFAQANSWVQWYEYTGFLGGSVWIWVVNILAFLSLQKYAAASRPGAPELSRVQVQRLILIPLLAALLPIGLSKLIGYNYQEKGPQSRY</sequence>
<dbReference type="Proteomes" id="UP000516093">
    <property type="component" value="Chromosome"/>
</dbReference>
<keyword evidence="1" id="KW-0472">Membrane</keyword>
<evidence type="ECO:0000313" key="4">
    <source>
        <dbReference type="Proteomes" id="UP000516093"/>
    </source>
</evidence>
<protein>
    <recommendedName>
        <fullName evidence="2">Apolipoprotein N-acyltransferase N-terminal domain-containing protein</fullName>
    </recommendedName>
</protein>
<keyword evidence="1" id="KW-1133">Transmembrane helix</keyword>
<feature type="transmembrane region" description="Helical" evidence="1">
    <location>
        <begin position="47"/>
        <end position="68"/>
    </location>
</feature>
<dbReference type="EMBL" id="CP060784">
    <property type="protein sequence ID" value="QNP53312.1"/>
    <property type="molecule type" value="Genomic_DNA"/>
</dbReference>
<evidence type="ECO:0000259" key="2">
    <source>
        <dbReference type="Pfam" id="PF20154"/>
    </source>
</evidence>
<dbReference type="KEGG" id="hqi:H9L05_06765"/>
<keyword evidence="1" id="KW-0812">Transmembrane</keyword>
<evidence type="ECO:0000256" key="1">
    <source>
        <dbReference type="SAM" id="Phobius"/>
    </source>
</evidence>
<reference evidence="3 4" key="1">
    <citation type="submission" date="2020-08" db="EMBL/GenBank/DDBJ databases">
        <title>Genome sequence of Hymenobacter qilianensis JCM 19763T.</title>
        <authorList>
            <person name="Hyun D.-W."/>
            <person name="Bae J.-W."/>
        </authorList>
    </citation>
    <scope>NUCLEOTIDE SEQUENCE [LARGE SCALE GENOMIC DNA]</scope>
    <source>
        <strain evidence="3 4">JCM 19763</strain>
    </source>
</reference>
<dbReference type="InterPro" id="IPR045378">
    <property type="entry name" value="LNT_N"/>
</dbReference>
<accession>A0A7H0GYE6</accession>
<organism evidence="3 4">
    <name type="scientific">Hymenobacter qilianensis</name>
    <dbReference type="NCBI Taxonomy" id="1385715"/>
    <lineage>
        <taxon>Bacteria</taxon>
        <taxon>Pseudomonadati</taxon>
        <taxon>Bacteroidota</taxon>
        <taxon>Cytophagia</taxon>
        <taxon>Cytophagales</taxon>
        <taxon>Hymenobacteraceae</taxon>
        <taxon>Hymenobacter</taxon>
    </lineage>
</organism>
<feature type="transmembrane region" description="Helical" evidence="1">
    <location>
        <begin position="80"/>
        <end position="97"/>
    </location>
</feature>
<feature type="transmembrane region" description="Helical" evidence="1">
    <location>
        <begin position="129"/>
        <end position="150"/>
    </location>
</feature>
<feature type="domain" description="Apolipoprotein N-acyltransferase N-terminal" evidence="2">
    <location>
        <begin position="3"/>
        <end position="145"/>
    </location>
</feature>
<keyword evidence="4" id="KW-1185">Reference proteome</keyword>